<dbReference type="InterPro" id="IPR058060">
    <property type="entry name" value="HYC_CC_PP"/>
</dbReference>
<dbReference type="Proteomes" id="UP000233618">
    <property type="component" value="Unassembled WGS sequence"/>
</dbReference>
<name>A0A2N3HTI0_9BACT</name>
<dbReference type="EMBL" id="MVDE01000046">
    <property type="protein sequence ID" value="PKQ61370.1"/>
    <property type="molecule type" value="Genomic_DNA"/>
</dbReference>
<proteinExistence type="predicted"/>
<organism evidence="1 2">
    <name type="scientific">Labilibaculum manganireducens</name>
    <dbReference type="NCBI Taxonomy" id="1940525"/>
    <lineage>
        <taxon>Bacteria</taxon>
        <taxon>Pseudomonadati</taxon>
        <taxon>Bacteroidota</taxon>
        <taxon>Bacteroidia</taxon>
        <taxon>Marinilabiliales</taxon>
        <taxon>Marinifilaceae</taxon>
        <taxon>Labilibaculum</taxon>
    </lineage>
</organism>
<evidence type="ECO:0000313" key="2">
    <source>
        <dbReference type="Proteomes" id="UP000233618"/>
    </source>
</evidence>
<gene>
    <name evidence="1" type="ORF">BZG01_19465</name>
</gene>
<evidence type="ECO:0000313" key="1">
    <source>
        <dbReference type="EMBL" id="PKQ61370.1"/>
    </source>
</evidence>
<dbReference type="Pfam" id="PF26622">
    <property type="entry name" value="DUF8199"/>
    <property type="match status" value="1"/>
</dbReference>
<accession>A0A2N3HTI0</accession>
<dbReference type="NCBIfam" id="NF047658">
    <property type="entry name" value="HYC_CC_PP"/>
    <property type="match status" value="1"/>
</dbReference>
<keyword evidence="2" id="KW-1185">Reference proteome</keyword>
<comment type="caution">
    <text evidence="1">The sequence shown here is derived from an EMBL/GenBank/DDBJ whole genome shotgun (WGS) entry which is preliminary data.</text>
</comment>
<reference evidence="1 2" key="1">
    <citation type="journal article" date="2017" name="Front. Microbiol.">
        <title>Labilibaculum manganireducens gen. nov., sp. nov. and Labilibaculum filiforme sp. nov., Novel Bacteroidetes Isolated from Subsurface Sediments of the Baltic Sea.</title>
        <authorList>
            <person name="Vandieken V."/>
            <person name="Marshall I.P."/>
            <person name="Niemann H."/>
            <person name="Engelen B."/>
            <person name="Cypionka H."/>
        </authorList>
    </citation>
    <scope>NUCLEOTIDE SEQUENCE [LARGE SCALE GENOMIC DNA]</scope>
    <source>
        <strain evidence="1 2">59.10-2M</strain>
    </source>
</reference>
<dbReference type="AlphaFoldDB" id="A0A2N3HTI0"/>
<dbReference type="InterPro" id="IPR058512">
    <property type="entry name" value="DUF8199"/>
</dbReference>
<dbReference type="RefSeq" id="WP_101311521.1">
    <property type="nucleotide sequence ID" value="NZ_MVDE01000046.1"/>
</dbReference>
<protein>
    <submittedName>
        <fullName evidence="1">Uncharacterized protein</fullName>
    </submittedName>
</protein>
<sequence>MLKKFSHLLLALVIFVVTTGITVSIHYCGGHVKDVSFLAAPKACCEIPQGCCHDKVFIVKIENDFSISSYTFDFEQLEVVLPVLIELIKVETPIKVRKNFVEYIVPPPKIQTVLSCLQNYRL</sequence>